<dbReference type="AlphaFoldDB" id="A0AAV1D1K6"/>
<dbReference type="PROSITE" id="PS00086">
    <property type="entry name" value="CYTOCHROME_P450"/>
    <property type="match status" value="1"/>
</dbReference>
<feature type="transmembrane region" description="Helical" evidence="13">
    <location>
        <begin position="6"/>
        <end position="23"/>
    </location>
</feature>
<evidence type="ECO:0000256" key="8">
    <source>
        <dbReference type="ARBA" id="ARBA00023004"/>
    </source>
</evidence>
<keyword evidence="15" id="KW-1185">Reference proteome</keyword>
<evidence type="ECO:0000313" key="15">
    <source>
        <dbReference type="Proteomes" id="UP001161247"/>
    </source>
</evidence>
<organism evidence="14 15">
    <name type="scientific">Oldenlandia corymbosa var. corymbosa</name>
    <dbReference type="NCBI Taxonomy" id="529605"/>
    <lineage>
        <taxon>Eukaryota</taxon>
        <taxon>Viridiplantae</taxon>
        <taxon>Streptophyta</taxon>
        <taxon>Embryophyta</taxon>
        <taxon>Tracheophyta</taxon>
        <taxon>Spermatophyta</taxon>
        <taxon>Magnoliopsida</taxon>
        <taxon>eudicotyledons</taxon>
        <taxon>Gunneridae</taxon>
        <taxon>Pentapetalae</taxon>
        <taxon>asterids</taxon>
        <taxon>lamiids</taxon>
        <taxon>Gentianales</taxon>
        <taxon>Rubiaceae</taxon>
        <taxon>Rubioideae</taxon>
        <taxon>Spermacoceae</taxon>
        <taxon>Hedyotis-Oldenlandia complex</taxon>
        <taxon>Oldenlandia</taxon>
    </lineage>
</organism>
<dbReference type="PANTHER" id="PTHR47950">
    <property type="entry name" value="CYTOCHROME P450, FAMILY 76, SUBFAMILY C, POLYPEPTIDE 5-RELATED"/>
    <property type="match status" value="1"/>
</dbReference>
<dbReference type="InterPro" id="IPR001128">
    <property type="entry name" value="Cyt_P450"/>
</dbReference>
<evidence type="ECO:0000256" key="1">
    <source>
        <dbReference type="ARBA" id="ARBA00004370"/>
    </source>
</evidence>
<dbReference type="Pfam" id="PF00067">
    <property type="entry name" value="p450"/>
    <property type="match status" value="1"/>
</dbReference>
<dbReference type="Gene3D" id="1.10.630.10">
    <property type="entry name" value="Cytochrome P450"/>
    <property type="match status" value="1"/>
</dbReference>
<keyword evidence="4 13" id="KW-0812">Transmembrane</keyword>
<evidence type="ECO:0000256" key="9">
    <source>
        <dbReference type="ARBA" id="ARBA00023033"/>
    </source>
</evidence>
<dbReference type="GO" id="GO:0016020">
    <property type="term" value="C:membrane"/>
    <property type="evidence" value="ECO:0007669"/>
    <property type="project" value="UniProtKB-SubCell"/>
</dbReference>
<evidence type="ECO:0000256" key="3">
    <source>
        <dbReference type="ARBA" id="ARBA00022617"/>
    </source>
</evidence>
<dbReference type="Proteomes" id="UP001161247">
    <property type="component" value="Chromosome 4"/>
</dbReference>
<evidence type="ECO:0000256" key="7">
    <source>
        <dbReference type="ARBA" id="ARBA00023002"/>
    </source>
</evidence>
<evidence type="ECO:0000256" key="11">
    <source>
        <dbReference type="PIRSR" id="PIRSR602401-1"/>
    </source>
</evidence>
<keyword evidence="6 13" id="KW-1133">Transmembrane helix</keyword>
<evidence type="ECO:0000256" key="5">
    <source>
        <dbReference type="ARBA" id="ARBA00022723"/>
    </source>
</evidence>
<keyword evidence="5 11" id="KW-0479">Metal-binding</keyword>
<dbReference type="CDD" id="cd11073">
    <property type="entry name" value="CYP76-like"/>
    <property type="match status" value="1"/>
</dbReference>
<feature type="binding site" description="axial binding residue" evidence="11">
    <location>
        <position position="442"/>
    </location>
    <ligand>
        <name>heme</name>
        <dbReference type="ChEBI" id="CHEBI:30413"/>
    </ligand>
    <ligandPart>
        <name>Fe</name>
        <dbReference type="ChEBI" id="CHEBI:18248"/>
    </ligandPart>
</feature>
<evidence type="ECO:0000256" key="4">
    <source>
        <dbReference type="ARBA" id="ARBA00022692"/>
    </source>
</evidence>
<dbReference type="GO" id="GO:0005506">
    <property type="term" value="F:iron ion binding"/>
    <property type="evidence" value="ECO:0007669"/>
    <property type="project" value="InterPro"/>
</dbReference>
<comment type="cofactor">
    <cofactor evidence="11">
        <name>heme</name>
        <dbReference type="ChEBI" id="CHEBI:30413"/>
    </cofactor>
</comment>
<evidence type="ECO:0000256" key="12">
    <source>
        <dbReference type="RuleBase" id="RU000461"/>
    </source>
</evidence>
<name>A0AAV1D1K6_OLDCO</name>
<evidence type="ECO:0000313" key="14">
    <source>
        <dbReference type="EMBL" id="CAI9101632.1"/>
    </source>
</evidence>
<keyword evidence="7 12" id="KW-0560">Oxidoreductase</keyword>
<dbReference type="GO" id="GO:0020037">
    <property type="term" value="F:heme binding"/>
    <property type="evidence" value="ECO:0007669"/>
    <property type="project" value="InterPro"/>
</dbReference>
<evidence type="ECO:0000256" key="6">
    <source>
        <dbReference type="ARBA" id="ARBA00022989"/>
    </source>
</evidence>
<dbReference type="GO" id="GO:0004497">
    <property type="term" value="F:monooxygenase activity"/>
    <property type="evidence" value="ECO:0007669"/>
    <property type="project" value="UniProtKB-KW"/>
</dbReference>
<protein>
    <submittedName>
        <fullName evidence="14">OLC1v1039000C1</fullName>
    </submittedName>
</protein>
<keyword evidence="8 11" id="KW-0408">Iron</keyword>
<dbReference type="SUPFAM" id="SSF48264">
    <property type="entry name" value="Cytochrome P450"/>
    <property type="match status" value="1"/>
</dbReference>
<evidence type="ECO:0000256" key="10">
    <source>
        <dbReference type="ARBA" id="ARBA00023136"/>
    </source>
</evidence>
<proteinExistence type="inferred from homology"/>
<evidence type="ECO:0000256" key="13">
    <source>
        <dbReference type="SAM" id="Phobius"/>
    </source>
</evidence>
<keyword evidence="9 12" id="KW-0503">Monooxygenase</keyword>
<evidence type="ECO:0000256" key="2">
    <source>
        <dbReference type="ARBA" id="ARBA00010617"/>
    </source>
</evidence>
<dbReference type="InterPro" id="IPR002401">
    <property type="entry name" value="Cyt_P450_E_grp-I"/>
</dbReference>
<accession>A0AAV1D1K6</accession>
<dbReference type="GO" id="GO:0016705">
    <property type="term" value="F:oxidoreductase activity, acting on paired donors, with incorporation or reduction of molecular oxygen"/>
    <property type="evidence" value="ECO:0007669"/>
    <property type="project" value="InterPro"/>
</dbReference>
<dbReference type="PANTHER" id="PTHR47950:SF4">
    <property type="entry name" value="GERANIOL 8-HYDROXYLASE-LIKE"/>
    <property type="match status" value="1"/>
</dbReference>
<keyword evidence="3 11" id="KW-0349">Heme</keyword>
<gene>
    <name evidence="14" type="ORF">OLC1_LOCUS11183</name>
</gene>
<dbReference type="PRINTS" id="PR00463">
    <property type="entry name" value="EP450I"/>
</dbReference>
<keyword evidence="10 13" id="KW-0472">Membrane</keyword>
<dbReference type="FunFam" id="1.10.630.10:FF:000007">
    <property type="entry name" value="Cytochrome P450 76C4"/>
    <property type="match status" value="1"/>
</dbReference>
<sequence>MDAPSTLFVFLMILLTWCCFYLLRSTSSRRKLPPGPNPLPIIGNIFQLRGLFHESLTKLSYEYGPLMSLKLGTRTAIVVSSPEIAKELFQKNDLKCSSRSIPDALKVLDHHNLSVVWLPVTATRWRDLRKLIKEKLFSAERLNSNEGLRREMVQQLCDYVQECCRSGQAVDIGEAAFTTSLNLISNTVCSVDFARHDSKNSQVLKENVSDLMKNLTAPNLADLFPLLAVVDPQGLRRKTKLCLGKLLDFIDGVMIERLRERATSVEYLRKNDLLETLLDLMESNETELKYKDIRHLMLDLFVAGSETTSTTTEWGMAELIRNPEKMLRARAEIDEVIGQCDELIPESSISRLPYLQALVKEIFRLHPAGAIVARQADADMEINQYFVPKNAQLILNVSAIARDPKLWSNPDSFEPERFLNSEIDVKGKHFQLLTFGAGRRICPGLPLAHRMVHLMVATLIHKFDWKLEGGLKPEDMDMSEKSGLTVQKAIPLKAIPVLTMI</sequence>
<dbReference type="PRINTS" id="PR00385">
    <property type="entry name" value="P450"/>
</dbReference>
<comment type="similarity">
    <text evidence="2 12">Belongs to the cytochrome P450 family.</text>
</comment>
<dbReference type="EMBL" id="OX459121">
    <property type="protein sequence ID" value="CAI9101632.1"/>
    <property type="molecule type" value="Genomic_DNA"/>
</dbReference>
<dbReference type="InterPro" id="IPR036396">
    <property type="entry name" value="Cyt_P450_sf"/>
</dbReference>
<dbReference type="InterPro" id="IPR017972">
    <property type="entry name" value="Cyt_P450_CS"/>
</dbReference>
<comment type="subcellular location">
    <subcellularLocation>
        <location evidence="1">Membrane</location>
    </subcellularLocation>
</comment>
<reference evidence="14" key="1">
    <citation type="submission" date="2023-03" db="EMBL/GenBank/DDBJ databases">
        <authorList>
            <person name="Julca I."/>
        </authorList>
    </citation>
    <scope>NUCLEOTIDE SEQUENCE</scope>
</reference>